<proteinExistence type="predicted"/>
<evidence type="ECO:0000313" key="2">
    <source>
        <dbReference type="Proteomes" id="UP000595205"/>
    </source>
</evidence>
<organism evidence="1 2">
    <name type="scientific">Mycobacterium intracellulare</name>
    <dbReference type="NCBI Taxonomy" id="1767"/>
    <lineage>
        <taxon>Bacteria</taxon>
        <taxon>Bacillati</taxon>
        <taxon>Actinomycetota</taxon>
        <taxon>Actinomycetes</taxon>
        <taxon>Mycobacteriales</taxon>
        <taxon>Mycobacteriaceae</taxon>
        <taxon>Mycobacterium</taxon>
        <taxon>Mycobacterium avium complex (MAC)</taxon>
    </lineage>
</organism>
<accession>A0A7R7RNX5</accession>
<dbReference type="AlphaFoldDB" id="A0A7R7RNX5"/>
<sequence>MHRGVGQLHLRLDPAGTDDATAGGPFTDVVQQGRLTDTRLSMKYQNTTLTGAHAGEKLFQRNTFRVPAYQATTIPWRRHRVHGVENSRVVSHPLAKGCCSGARRRSR</sequence>
<name>A0A7R7RNX5_MYCIT</name>
<dbReference type="Proteomes" id="UP000595205">
    <property type="component" value="Chromosome"/>
</dbReference>
<dbReference type="EMBL" id="AP024255">
    <property type="protein sequence ID" value="BCP01313.1"/>
    <property type="molecule type" value="Genomic_DNA"/>
</dbReference>
<evidence type="ECO:0000313" key="1">
    <source>
        <dbReference type="EMBL" id="BCP01313.1"/>
    </source>
</evidence>
<reference evidence="1 2" key="1">
    <citation type="submission" date="2020-12" db="EMBL/GenBank/DDBJ databases">
        <title>Genome sequence of clinical Mycobacterium intracellulare strains.</title>
        <authorList>
            <person name="Tateishi Y."/>
            <person name="Matsumoto S."/>
            <person name="Fukushima Y."/>
            <person name="Nakajima C."/>
            <person name="Suzuki Y."/>
        </authorList>
    </citation>
    <scope>NUCLEOTIDE SEQUENCE [LARGE SCALE GENOMIC DNA]</scope>
    <source>
        <strain evidence="1 2">M018</strain>
    </source>
</reference>
<gene>
    <name evidence="1" type="ORF">MINTM018_40820</name>
</gene>
<protein>
    <submittedName>
        <fullName evidence="1">Uncharacterized protein</fullName>
    </submittedName>
</protein>